<reference evidence="1" key="1">
    <citation type="submission" date="2019-08" db="EMBL/GenBank/DDBJ databases">
        <authorList>
            <person name="Kucharzyk K."/>
            <person name="Murdoch R.W."/>
            <person name="Higgins S."/>
            <person name="Loffler F."/>
        </authorList>
    </citation>
    <scope>NUCLEOTIDE SEQUENCE</scope>
</reference>
<evidence type="ECO:0000313" key="1">
    <source>
        <dbReference type="EMBL" id="MPN30860.1"/>
    </source>
</evidence>
<gene>
    <name evidence="1" type="ORF">SDC9_178331</name>
</gene>
<proteinExistence type="predicted"/>
<sequence length="67" mass="7776">MCAVTVFAFQIVRNDHIRLKPADQAGQFPRRLLLAPVYKREPKRLGIHVFEGQKHRRMSHPCVPKSV</sequence>
<dbReference type="EMBL" id="VSSQ01082142">
    <property type="protein sequence ID" value="MPN30860.1"/>
    <property type="molecule type" value="Genomic_DNA"/>
</dbReference>
<dbReference type="AlphaFoldDB" id="A0A645GWX3"/>
<accession>A0A645GWX3</accession>
<name>A0A645GWX3_9ZZZZ</name>
<protein>
    <submittedName>
        <fullName evidence="1">Uncharacterized protein</fullName>
    </submittedName>
</protein>
<organism evidence="1">
    <name type="scientific">bioreactor metagenome</name>
    <dbReference type="NCBI Taxonomy" id="1076179"/>
    <lineage>
        <taxon>unclassified sequences</taxon>
        <taxon>metagenomes</taxon>
        <taxon>ecological metagenomes</taxon>
    </lineage>
</organism>
<comment type="caution">
    <text evidence="1">The sequence shown here is derived from an EMBL/GenBank/DDBJ whole genome shotgun (WGS) entry which is preliminary data.</text>
</comment>